<dbReference type="EMBL" id="CP042374">
    <property type="protein sequence ID" value="QEA33025.1"/>
    <property type="molecule type" value="Genomic_DNA"/>
</dbReference>
<gene>
    <name evidence="1" type="ORF">FGL89_02130</name>
</gene>
<proteinExistence type="predicted"/>
<dbReference type="AlphaFoldDB" id="A0AAE6IIR5"/>
<name>A0AAE6IIR5_LEUCA</name>
<organism evidence="1 2">
    <name type="scientific">Leuconostoc carnosum</name>
    <dbReference type="NCBI Taxonomy" id="1252"/>
    <lineage>
        <taxon>Bacteria</taxon>
        <taxon>Bacillati</taxon>
        <taxon>Bacillota</taxon>
        <taxon>Bacilli</taxon>
        <taxon>Lactobacillales</taxon>
        <taxon>Lactobacillaceae</taxon>
        <taxon>Leuconostoc</taxon>
    </lineage>
</organism>
<dbReference type="SUPFAM" id="SSF55804">
    <property type="entry name" value="Phoshotransferase/anion transport protein"/>
    <property type="match status" value="1"/>
</dbReference>
<evidence type="ECO:0000313" key="2">
    <source>
        <dbReference type="Proteomes" id="UP000321332"/>
    </source>
</evidence>
<dbReference type="Proteomes" id="UP000321332">
    <property type="component" value="Chromosome"/>
</dbReference>
<dbReference type="RefSeq" id="WP_014974049.1">
    <property type="nucleotide sequence ID" value="NZ_CP042374.1"/>
</dbReference>
<dbReference type="GeneID" id="61186524"/>
<dbReference type="InterPro" id="IPR016152">
    <property type="entry name" value="PTrfase/Anion_transptr"/>
</dbReference>
<keyword evidence="1" id="KW-0813">Transport</keyword>
<accession>A0AAE6IIR5</accession>
<protein>
    <submittedName>
        <fullName evidence="1">PTS sugar transporter subunit IIA</fullName>
    </submittedName>
</protein>
<evidence type="ECO:0000313" key="1">
    <source>
        <dbReference type="EMBL" id="QEA33025.1"/>
    </source>
</evidence>
<sequence length="124" mass="14365">MDRYIFETMSEQKSISQLVAKHFNLVQHVVEQAIIQRNQLGSVQIAPDIDLPHVVLPNLSYQGILLLRSWDKLHLIMIIDNQYPSKNIITVLNFFLSDTGLKKLRTIITQQDLTYIIKEVLKHA</sequence>
<reference evidence="1 2" key="1">
    <citation type="submission" date="2019-06" db="EMBL/GenBank/DDBJ databases">
        <title>Genome analyses of bacteria isolated from kimchi.</title>
        <authorList>
            <person name="Lee S."/>
            <person name="Ahn S."/>
            <person name="Roh S."/>
        </authorList>
    </citation>
    <scope>NUCLEOTIDE SEQUENCE [LARGE SCALE GENOMIC DNA]</scope>
    <source>
        <strain evidence="1 2">CBA3620</strain>
    </source>
</reference>
<keyword evidence="1" id="KW-0762">Sugar transport</keyword>